<accession>A0A318NED8</accession>
<keyword evidence="6" id="KW-0961">Cell wall biogenesis/degradation</keyword>
<dbReference type="GO" id="GO:0008881">
    <property type="term" value="F:glutamate racemase activity"/>
    <property type="evidence" value="ECO:0007669"/>
    <property type="project" value="UniProtKB-UniRule"/>
</dbReference>
<dbReference type="OrthoDB" id="9801055at2"/>
<protein>
    <recommendedName>
        <fullName evidence="2 7">Glutamate racemase</fullName>
        <ecNumber evidence="2 7">5.1.1.3</ecNumber>
    </recommendedName>
</protein>
<proteinExistence type="predicted"/>
<dbReference type="Gene3D" id="3.40.50.1860">
    <property type="match status" value="2"/>
</dbReference>
<dbReference type="GO" id="GO:0071555">
    <property type="term" value="P:cell wall organization"/>
    <property type="evidence" value="ECO:0007669"/>
    <property type="project" value="UniProtKB-KW"/>
</dbReference>
<evidence type="ECO:0000256" key="3">
    <source>
        <dbReference type="ARBA" id="ARBA00022960"/>
    </source>
</evidence>
<keyword evidence="4" id="KW-0573">Peptidoglycan synthesis</keyword>
<evidence type="ECO:0000313" key="8">
    <source>
        <dbReference type="EMBL" id="PXZ01918.1"/>
    </source>
</evidence>
<keyword evidence="9" id="KW-1185">Reference proteome</keyword>
<evidence type="ECO:0000256" key="2">
    <source>
        <dbReference type="ARBA" id="ARBA00013090"/>
    </source>
</evidence>
<dbReference type="InterPro" id="IPR018187">
    <property type="entry name" value="Asp/Glu_racemase_AS_1"/>
</dbReference>
<keyword evidence="3" id="KW-0133">Cell shape</keyword>
<name>A0A318NED8_9PROT</name>
<comment type="caution">
    <text evidence="8">The sequence shown here is derived from an EMBL/GenBank/DDBJ whole genome shotgun (WGS) entry which is preliminary data.</text>
</comment>
<evidence type="ECO:0000256" key="5">
    <source>
        <dbReference type="ARBA" id="ARBA00023235"/>
    </source>
</evidence>
<evidence type="ECO:0000313" key="9">
    <source>
        <dbReference type="Proteomes" id="UP000247565"/>
    </source>
</evidence>
<evidence type="ECO:0000256" key="7">
    <source>
        <dbReference type="NCBIfam" id="TIGR00067"/>
    </source>
</evidence>
<sequence>MPYRVLAFDSGIGGLGIVQNLQTQLKTTDLQVSIDYLADNLVFPYGEQEDNFLVKRIINLIGQAIQSIKPNLVIIACNTASTIALDKLRKIYPFIPFVGCVPPVRWAARVSQSKIIGLLATRATIARPYLCHLKEQFASDCKLIAYGSPVLAKLAENYFRTKSCDIHLIQQELDNMFNHPYSDQMDAICIGCTHYSFILDLLRQNTSPSIQWLDPAAAVAKHTIDILRQEKFSHTDNNVNNCFYSTAPLTKDKPLLSRLALMKFTQIKTFILQ</sequence>
<dbReference type="GO" id="GO:0008360">
    <property type="term" value="P:regulation of cell shape"/>
    <property type="evidence" value="ECO:0007669"/>
    <property type="project" value="UniProtKB-KW"/>
</dbReference>
<dbReference type="PANTHER" id="PTHR21198:SF2">
    <property type="entry name" value="GLUTAMATE RACEMASE"/>
    <property type="match status" value="1"/>
</dbReference>
<evidence type="ECO:0000256" key="4">
    <source>
        <dbReference type="ARBA" id="ARBA00022984"/>
    </source>
</evidence>
<dbReference type="RefSeq" id="WP_110438436.1">
    <property type="nucleotide sequence ID" value="NZ_CP046393.1"/>
</dbReference>
<dbReference type="PANTHER" id="PTHR21198">
    <property type="entry name" value="GLUTAMATE RACEMASE"/>
    <property type="match status" value="1"/>
</dbReference>
<keyword evidence="5" id="KW-0413">Isomerase</keyword>
<gene>
    <name evidence="8" type="primary">murI</name>
    <name evidence="8" type="ORF">DK869_02670</name>
</gene>
<dbReference type="PROSITE" id="PS00923">
    <property type="entry name" value="ASP_GLU_RACEMASE_1"/>
    <property type="match status" value="1"/>
</dbReference>
<dbReference type="SUPFAM" id="SSF53681">
    <property type="entry name" value="Aspartate/glutamate racemase"/>
    <property type="match status" value="2"/>
</dbReference>
<dbReference type="EMBL" id="QGLT01000001">
    <property type="protein sequence ID" value="PXZ01918.1"/>
    <property type="molecule type" value="Genomic_DNA"/>
</dbReference>
<dbReference type="InterPro" id="IPR001920">
    <property type="entry name" value="Asp/Glu_race"/>
</dbReference>
<dbReference type="NCBIfam" id="TIGR00067">
    <property type="entry name" value="glut_race"/>
    <property type="match status" value="1"/>
</dbReference>
<dbReference type="AlphaFoldDB" id="A0A318NED8"/>
<dbReference type="InterPro" id="IPR015942">
    <property type="entry name" value="Asp/Glu/hydantoin_racemase"/>
</dbReference>
<evidence type="ECO:0000256" key="1">
    <source>
        <dbReference type="ARBA" id="ARBA00001602"/>
    </source>
</evidence>
<evidence type="ECO:0000256" key="6">
    <source>
        <dbReference type="ARBA" id="ARBA00023316"/>
    </source>
</evidence>
<dbReference type="EC" id="5.1.1.3" evidence="2 7"/>
<dbReference type="GO" id="GO:0009252">
    <property type="term" value="P:peptidoglycan biosynthetic process"/>
    <property type="evidence" value="ECO:0007669"/>
    <property type="project" value="UniProtKB-UniRule"/>
</dbReference>
<dbReference type="InterPro" id="IPR004391">
    <property type="entry name" value="Glu_race"/>
</dbReference>
<reference evidence="8 9" key="1">
    <citation type="submission" date="2018-05" db="EMBL/GenBank/DDBJ databases">
        <title>Reference genomes for bee gut microbiota database.</title>
        <authorList>
            <person name="Ellegaard K.M."/>
        </authorList>
    </citation>
    <scope>NUCLEOTIDE SEQUENCE [LARGE SCALE GENOMIC DNA]</scope>
    <source>
        <strain evidence="8 9">ESL0284</strain>
    </source>
</reference>
<comment type="catalytic activity">
    <reaction evidence="1">
        <text>L-glutamate = D-glutamate</text>
        <dbReference type="Rhea" id="RHEA:12813"/>
        <dbReference type="ChEBI" id="CHEBI:29985"/>
        <dbReference type="ChEBI" id="CHEBI:29986"/>
        <dbReference type="EC" id="5.1.1.3"/>
    </reaction>
</comment>
<dbReference type="Pfam" id="PF01177">
    <property type="entry name" value="Asp_Glu_race"/>
    <property type="match status" value="1"/>
</dbReference>
<dbReference type="Proteomes" id="UP000247565">
    <property type="component" value="Unassembled WGS sequence"/>
</dbReference>
<organism evidence="8 9">
    <name type="scientific">Commensalibacter melissae</name>
    <dbReference type="NCBI Taxonomy" id="2070537"/>
    <lineage>
        <taxon>Bacteria</taxon>
        <taxon>Pseudomonadati</taxon>
        <taxon>Pseudomonadota</taxon>
        <taxon>Alphaproteobacteria</taxon>
        <taxon>Acetobacterales</taxon>
        <taxon>Acetobacteraceae</taxon>
    </lineage>
</organism>